<keyword evidence="3" id="KW-1185">Reference proteome</keyword>
<protein>
    <submittedName>
        <fullName evidence="2">Uncharacterized protein</fullName>
    </submittedName>
</protein>
<reference evidence="2 3" key="3">
    <citation type="submission" date="2019-11" db="EMBL/GenBank/DDBJ databases">
        <title>A de novo genome assembly of a pear dwarfing rootstock.</title>
        <authorList>
            <person name="Wang F."/>
            <person name="Wang J."/>
            <person name="Li S."/>
            <person name="Zhang Y."/>
            <person name="Fang M."/>
            <person name="Ma L."/>
            <person name="Zhao Y."/>
            <person name="Jiang S."/>
        </authorList>
    </citation>
    <scope>NUCLEOTIDE SEQUENCE [LARGE SCALE GENOMIC DNA]</scope>
    <source>
        <strain evidence="2">S2</strain>
        <tissue evidence="2">Leaf</tissue>
    </source>
</reference>
<proteinExistence type="predicted"/>
<dbReference type="EMBL" id="SMOL01000120">
    <property type="protein sequence ID" value="KAB2632770.1"/>
    <property type="molecule type" value="Genomic_DNA"/>
</dbReference>
<feature type="region of interest" description="Disordered" evidence="1">
    <location>
        <begin position="34"/>
        <end position="54"/>
    </location>
</feature>
<reference evidence="3" key="2">
    <citation type="submission" date="2019-10" db="EMBL/GenBank/DDBJ databases">
        <title>A de novo genome assembly of a pear dwarfing rootstock.</title>
        <authorList>
            <person name="Wang F."/>
            <person name="Wang J."/>
            <person name="Li S."/>
            <person name="Zhang Y."/>
            <person name="Fang M."/>
            <person name="Ma L."/>
            <person name="Zhao Y."/>
            <person name="Jiang S."/>
        </authorList>
    </citation>
    <scope>NUCLEOTIDE SEQUENCE [LARGE SCALE GENOMIC DNA]</scope>
</reference>
<organism evidence="2 3">
    <name type="scientific">Pyrus ussuriensis x Pyrus communis</name>
    <dbReference type="NCBI Taxonomy" id="2448454"/>
    <lineage>
        <taxon>Eukaryota</taxon>
        <taxon>Viridiplantae</taxon>
        <taxon>Streptophyta</taxon>
        <taxon>Embryophyta</taxon>
        <taxon>Tracheophyta</taxon>
        <taxon>Spermatophyta</taxon>
        <taxon>Magnoliopsida</taxon>
        <taxon>eudicotyledons</taxon>
        <taxon>Gunneridae</taxon>
        <taxon>Pentapetalae</taxon>
        <taxon>rosids</taxon>
        <taxon>fabids</taxon>
        <taxon>Rosales</taxon>
        <taxon>Rosaceae</taxon>
        <taxon>Amygdaloideae</taxon>
        <taxon>Maleae</taxon>
        <taxon>Pyrus</taxon>
    </lineage>
</organism>
<gene>
    <name evidence="2" type="ORF">D8674_029017</name>
</gene>
<accession>A0A5N5I562</accession>
<evidence type="ECO:0000313" key="2">
    <source>
        <dbReference type="EMBL" id="KAB2632770.1"/>
    </source>
</evidence>
<evidence type="ECO:0000313" key="3">
    <source>
        <dbReference type="Proteomes" id="UP000327157"/>
    </source>
</evidence>
<feature type="compositionally biased region" description="Polar residues" evidence="1">
    <location>
        <begin position="36"/>
        <end position="53"/>
    </location>
</feature>
<dbReference type="AlphaFoldDB" id="A0A5N5I562"/>
<evidence type="ECO:0000256" key="1">
    <source>
        <dbReference type="SAM" id="MobiDB-lite"/>
    </source>
</evidence>
<comment type="caution">
    <text evidence="2">The sequence shown here is derived from an EMBL/GenBank/DDBJ whole genome shotgun (WGS) entry which is preliminary data.</text>
</comment>
<reference evidence="2 3" key="1">
    <citation type="submission" date="2019-09" db="EMBL/GenBank/DDBJ databases">
        <authorList>
            <person name="Ou C."/>
        </authorList>
    </citation>
    <scope>NUCLEOTIDE SEQUENCE [LARGE SCALE GENOMIC DNA]</scope>
    <source>
        <strain evidence="2">S2</strain>
        <tissue evidence="2">Leaf</tissue>
    </source>
</reference>
<name>A0A5N5I562_9ROSA</name>
<dbReference type="Proteomes" id="UP000327157">
    <property type="component" value="Chromosome 6"/>
</dbReference>
<sequence>MLAVTESSTSLVTHSLLSTCHSHRQPWPIDEVDESASASTTVGEGADTGNTFNKGAAQPFSPRRWLHCVLVPYETKDSVLHELSAGSKFPEINTFKEVSVRPWDEFTEGLHKLGLRRGKVYRSMENACHCETGASSSTSTLEQQVAIQHKHIVTQSAHIATQEAHIATQDCPASTSPPLHLLFLLQPPRPLTQHSRSQKFTLMTFYCSFFLIKHSYI</sequence>